<evidence type="ECO:0000313" key="3">
    <source>
        <dbReference type="Proteomes" id="UP001460270"/>
    </source>
</evidence>
<feature type="compositionally biased region" description="Basic residues" evidence="1">
    <location>
        <begin position="152"/>
        <end position="161"/>
    </location>
</feature>
<gene>
    <name evidence="2" type="ORF">WMY93_010549</name>
</gene>
<accession>A0AAW0P802</accession>
<protein>
    <submittedName>
        <fullName evidence="2">Uncharacterized protein</fullName>
    </submittedName>
</protein>
<dbReference type="EMBL" id="JBBPFD010000007">
    <property type="protein sequence ID" value="KAK7919265.1"/>
    <property type="molecule type" value="Genomic_DNA"/>
</dbReference>
<name>A0AAW0P802_9GOBI</name>
<keyword evidence="3" id="KW-1185">Reference proteome</keyword>
<sequence>MPVLSSVALQSSGCNARVDSLDAPAAFVSRHKGKPGNKHDLATPGHKQTGMAGRRASRSSRETPMTLRTTGNVFSSIITKTTLLSSCDSAPLIKDGVKITCPSRGLRALSEWPQALNSCSGGGAVCRSSVKSEKCCSCQSGPTCPTRTTQRERRRRKREER</sequence>
<reference evidence="3" key="1">
    <citation type="submission" date="2024-04" db="EMBL/GenBank/DDBJ databases">
        <title>Salinicola lusitanus LLJ914,a marine bacterium isolated from the Okinawa Trough.</title>
        <authorList>
            <person name="Li J."/>
        </authorList>
    </citation>
    <scope>NUCLEOTIDE SEQUENCE [LARGE SCALE GENOMIC DNA]</scope>
</reference>
<feature type="region of interest" description="Disordered" evidence="1">
    <location>
        <begin position="139"/>
        <end position="161"/>
    </location>
</feature>
<evidence type="ECO:0000313" key="2">
    <source>
        <dbReference type="EMBL" id="KAK7919265.1"/>
    </source>
</evidence>
<comment type="caution">
    <text evidence="2">The sequence shown here is derived from an EMBL/GenBank/DDBJ whole genome shotgun (WGS) entry which is preliminary data.</text>
</comment>
<proteinExistence type="predicted"/>
<organism evidence="2 3">
    <name type="scientific">Mugilogobius chulae</name>
    <name type="common">yellowstripe goby</name>
    <dbReference type="NCBI Taxonomy" id="88201"/>
    <lineage>
        <taxon>Eukaryota</taxon>
        <taxon>Metazoa</taxon>
        <taxon>Chordata</taxon>
        <taxon>Craniata</taxon>
        <taxon>Vertebrata</taxon>
        <taxon>Euteleostomi</taxon>
        <taxon>Actinopterygii</taxon>
        <taxon>Neopterygii</taxon>
        <taxon>Teleostei</taxon>
        <taxon>Neoteleostei</taxon>
        <taxon>Acanthomorphata</taxon>
        <taxon>Gobiaria</taxon>
        <taxon>Gobiiformes</taxon>
        <taxon>Gobioidei</taxon>
        <taxon>Gobiidae</taxon>
        <taxon>Gobionellinae</taxon>
        <taxon>Mugilogobius</taxon>
    </lineage>
</organism>
<evidence type="ECO:0000256" key="1">
    <source>
        <dbReference type="SAM" id="MobiDB-lite"/>
    </source>
</evidence>
<dbReference type="AlphaFoldDB" id="A0AAW0P802"/>
<feature type="region of interest" description="Disordered" evidence="1">
    <location>
        <begin position="29"/>
        <end position="63"/>
    </location>
</feature>
<dbReference type="Proteomes" id="UP001460270">
    <property type="component" value="Unassembled WGS sequence"/>
</dbReference>